<reference evidence="1 2" key="1">
    <citation type="submission" date="2019-03" db="EMBL/GenBank/DDBJ databases">
        <title>Genomic Encyclopedia of Archaeal and Bacterial Type Strains, Phase II (KMG-II): from individual species to whole genera.</title>
        <authorList>
            <person name="Goeker M."/>
        </authorList>
    </citation>
    <scope>NUCLEOTIDE SEQUENCE [LARGE SCALE GENOMIC DNA]</scope>
    <source>
        <strain evidence="1 2">DSM 28353</strain>
    </source>
</reference>
<comment type="caution">
    <text evidence="1">The sequence shown here is derived from an EMBL/GenBank/DDBJ whole genome shotgun (WGS) entry which is preliminary data.</text>
</comment>
<dbReference type="EMBL" id="SNYV01000011">
    <property type="protein sequence ID" value="TDQ80014.1"/>
    <property type="molecule type" value="Genomic_DNA"/>
</dbReference>
<evidence type="ECO:0000313" key="2">
    <source>
        <dbReference type="Proteomes" id="UP000295292"/>
    </source>
</evidence>
<gene>
    <name evidence="1" type="ORF">CLV99_1468</name>
</gene>
<keyword evidence="2" id="KW-1185">Reference proteome</keyword>
<organism evidence="1 2">
    <name type="scientific">Sphingobacterium yanglingense</name>
    <dbReference type="NCBI Taxonomy" id="1437280"/>
    <lineage>
        <taxon>Bacteria</taxon>
        <taxon>Pseudomonadati</taxon>
        <taxon>Bacteroidota</taxon>
        <taxon>Sphingobacteriia</taxon>
        <taxon>Sphingobacteriales</taxon>
        <taxon>Sphingobacteriaceae</taxon>
        <taxon>Sphingobacterium</taxon>
    </lineage>
</organism>
<dbReference type="OrthoDB" id="947646at2"/>
<accession>A0A4R6WIM3</accession>
<dbReference type="Proteomes" id="UP000295292">
    <property type="component" value="Unassembled WGS sequence"/>
</dbReference>
<dbReference type="RefSeq" id="WP_133583764.1">
    <property type="nucleotide sequence ID" value="NZ_SNYV01000011.1"/>
</dbReference>
<evidence type="ECO:0000313" key="1">
    <source>
        <dbReference type="EMBL" id="TDQ80014.1"/>
    </source>
</evidence>
<name>A0A4R6WIM3_9SPHI</name>
<sequence length="205" mass="22870">MAQHIPQQITGKSLDCFETIDTASTVDAQQLFDKIKTKILQVNNWHQITGKASAEFAVMDEHGLDLKRSVQKGDYIRIDIPGPGLPSANGYDWVQVEAIREEFKEGTRRFSLTLRPSPDPSGDNTDTAHFFKQISSSSILLEQKENHLALHYAGRNEVVNTSNSAILDNLRNFMVGLGAKMGASFPQWRALIEGLANLYPQKTIK</sequence>
<protein>
    <submittedName>
        <fullName evidence="1">Uncharacterized protein</fullName>
    </submittedName>
</protein>
<dbReference type="AlphaFoldDB" id="A0A4R6WIM3"/>
<proteinExistence type="predicted"/>